<dbReference type="Pfam" id="PF00227">
    <property type="entry name" value="Proteasome"/>
    <property type="match status" value="1"/>
</dbReference>
<feature type="non-terminal residue" evidence="2">
    <location>
        <position position="1"/>
    </location>
</feature>
<evidence type="ECO:0000313" key="3">
    <source>
        <dbReference type="Proteomes" id="UP000265618"/>
    </source>
</evidence>
<name>A0A9K3CWM6_9EUKA</name>
<gene>
    <name evidence="2" type="ORF">KIPB_006174</name>
</gene>
<evidence type="ECO:0000256" key="1">
    <source>
        <dbReference type="ARBA" id="ARBA00022942"/>
    </source>
</evidence>
<dbReference type="Proteomes" id="UP000265618">
    <property type="component" value="Unassembled WGS sequence"/>
</dbReference>
<protein>
    <submittedName>
        <fullName evidence="2">Proteasome, subunit alpha/beta</fullName>
    </submittedName>
</protein>
<dbReference type="AlphaFoldDB" id="A0A9K3CWM6"/>
<dbReference type="GO" id="GO:0005839">
    <property type="term" value="C:proteasome core complex"/>
    <property type="evidence" value="ECO:0007669"/>
    <property type="project" value="InterPro"/>
</dbReference>
<keyword evidence="1 2" id="KW-0647">Proteasome</keyword>
<keyword evidence="3" id="KW-1185">Reference proteome</keyword>
<dbReference type="EMBL" id="BDIP01001555">
    <property type="protein sequence ID" value="GIQ84639.1"/>
    <property type="molecule type" value="Genomic_DNA"/>
</dbReference>
<dbReference type="SUPFAM" id="SSF56235">
    <property type="entry name" value="N-terminal nucleophile aminohydrolases (Ntn hydrolases)"/>
    <property type="match status" value="1"/>
</dbReference>
<reference evidence="2 3" key="1">
    <citation type="journal article" date="2018" name="PLoS ONE">
        <title>The draft genome of Kipferlia bialata reveals reductive genome evolution in fornicate parasites.</title>
        <authorList>
            <person name="Tanifuji G."/>
            <person name="Takabayashi S."/>
            <person name="Kume K."/>
            <person name="Takagi M."/>
            <person name="Nakayama T."/>
            <person name="Kamikawa R."/>
            <person name="Inagaki Y."/>
            <person name="Hashimoto T."/>
        </authorList>
    </citation>
    <scope>NUCLEOTIDE SEQUENCE [LARGE SCALE GENOMIC DNA]</scope>
    <source>
        <strain evidence="2">NY0173</strain>
    </source>
</reference>
<sequence>YKWGHEMACDTLARRMGDLAQVYTQKAWMRPFGVSLALFQVDPEKGPLLYRTDPAGYCVGFKAVAAGEKGAEVSAAVEKELKKWGKGESKPVEDCLQTGLKVMQTVLGNFIKGKDLEVLVARAGDKGSTSLERVEEERVDALLTEVAEAE</sequence>
<dbReference type="Gene3D" id="3.60.20.10">
    <property type="entry name" value="Glutamine Phosphoribosylpyrophosphate, subunit 1, domain 1"/>
    <property type="match status" value="1"/>
</dbReference>
<comment type="caution">
    <text evidence="2">The sequence shown here is derived from an EMBL/GenBank/DDBJ whole genome shotgun (WGS) entry which is preliminary data.</text>
</comment>
<evidence type="ECO:0000313" key="2">
    <source>
        <dbReference type="EMBL" id="GIQ84639.1"/>
    </source>
</evidence>
<dbReference type="InterPro" id="IPR050115">
    <property type="entry name" value="Proteasome_alpha"/>
</dbReference>
<dbReference type="InterPro" id="IPR001353">
    <property type="entry name" value="Proteasome_sua/b"/>
</dbReference>
<organism evidence="2 3">
    <name type="scientific">Kipferlia bialata</name>
    <dbReference type="NCBI Taxonomy" id="797122"/>
    <lineage>
        <taxon>Eukaryota</taxon>
        <taxon>Metamonada</taxon>
        <taxon>Carpediemonas-like organisms</taxon>
        <taxon>Kipferlia</taxon>
    </lineage>
</organism>
<dbReference type="InterPro" id="IPR029055">
    <property type="entry name" value="Ntn_hydrolases_N"/>
</dbReference>
<dbReference type="PANTHER" id="PTHR11599">
    <property type="entry name" value="PROTEASOME SUBUNIT ALPHA/BETA"/>
    <property type="match status" value="1"/>
</dbReference>
<dbReference type="OrthoDB" id="431557at2759"/>
<accession>A0A9K3CWM6</accession>
<proteinExistence type="predicted"/>
<dbReference type="GO" id="GO:0051603">
    <property type="term" value="P:proteolysis involved in protein catabolic process"/>
    <property type="evidence" value="ECO:0007669"/>
    <property type="project" value="InterPro"/>
</dbReference>